<proteinExistence type="predicted"/>
<gene>
    <name evidence="8" type="primary">sir_1</name>
    <name evidence="8" type="ORF">A6302_02833</name>
</gene>
<dbReference type="InterPro" id="IPR051329">
    <property type="entry name" value="NIR_SIR_4Fe-4S"/>
</dbReference>
<dbReference type="GO" id="GO:0051539">
    <property type="term" value="F:4 iron, 4 sulfur cluster binding"/>
    <property type="evidence" value="ECO:0007669"/>
    <property type="project" value="UniProtKB-KW"/>
</dbReference>
<evidence type="ECO:0000256" key="4">
    <source>
        <dbReference type="ARBA" id="ARBA00023002"/>
    </source>
</evidence>
<keyword evidence="6" id="KW-0411">Iron-sulfur</keyword>
<evidence type="ECO:0000313" key="8">
    <source>
        <dbReference type="EMBL" id="ODN69846.1"/>
    </source>
</evidence>
<evidence type="ECO:0000256" key="5">
    <source>
        <dbReference type="ARBA" id="ARBA00023004"/>
    </source>
</evidence>
<evidence type="ECO:0000256" key="6">
    <source>
        <dbReference type="ARBA" id="ARBA00023014"/>
    </source>
</evidence>
<dbReference type="AlphaFoldDB" id="A0A1E3H223"/>
<dbReference type="Gene3D" id="3.30.413.10">
    <property type="entry name" value="Sulfite Reductase Hemoprotein, domain 1"/>
    <property type="match status" value="2"/>
</dbReference>
<evidence type="ECO:0000259" key="7">
    <source>
        <dbReference type="Pfam" id="PF03460"/>
    </source>
</evidence>
<keyword evidence="9" id="KW-1185">Reference proteome</keyword>
<keyword evidence="3" id="KW-0479">Metal-binding</keyword>
<keyword evidence="2" id="KW-0349">Heme</keyword>
<dbReference type="InterPro" id="IPR036136">
    <property type="entry name" value="Nit/Sulf_reduc_fer-like_dom_sf"/>
</dbReference>
<dbReference type="EC" id="1.8.7.1" evidence="8"/>
<evidence type="ECO:0000256" key="1">
    <source>
        <dbReference type="ARBA" id="ARBA00022485"/>
    </source>
</evidence>
<dbReference type="RefSeq" id="WP_169833576.1">
    <property type="nucleotide sequence ID" value="NZ_MCRJ01000071.1"/>
</dbReference>
<reference evidence="8 9" key="1">
    <citation type="submission" date="2016-07" db="EMBL/GenBank/DDBJ databases">
        <title>Draft Genome Sequence of Methylobrevis pamukkalensis PK2.</title>
        <authorList>
            <person name="Vasilenko O.V."/>
            <person name="Doronina N.V."/>
            <person name="Shmareva M.N."/>
            <person name="Tarlachkov S.V."/>
            <person name="Mustakhimov I."/>
            <person name="Trotsenko Y.A."/>
        </authorList>
    </citation>
    <scope>NUCLEOTIDE SEQUENCE [LARGE SCALE GENOMIC DNA]</scope>
    <source>
        <strain evidence="8 9">PK2</strain>
    </source>
</reference>
<dbReference type="InterPro" id="IPR045854">
    <property type="entry name" value="NO2/SO3_Rdtase_4Fe4S_sf"/>
</dbReference>
<keyword evidence="4 8" id="KW-0560">Oxidoreductase</keyword>
<dbReference type="InterPro" id="IPR012798">
    <property type="entry name" value="Cbl_synth_CobG-like"/>
</dbReference>
<dbReference type="InterPro" id="IPR005117">
    <property type="entry name" value="NiRdtase/SiRdtase_haem-b_fer"/>
</dbReference>
<dbReference type="PANTHER" id="PTHR32439">
    <property type="entry name" value="FERREDOXIN--NITRITE REDUCTASE, CHLOROPLASTIC"/>
    <property type="match status" value="1"/>
</dbReference>
<evidence type="ECO:0000256" key="2">
    <source>
        <dbReference type="ARBA" id="ARBA00022617"/>
    </source>
</evidence>
<dbReference type="GO" id="GO:0050311">
    <property type="term" value="F:sulfite reductase (ferredoxin) activity"/>
    <property type="evidence" value="ECO:0007669"/>
    <property type="project" value="UniProtKB-EC"/>
</dbReference>
<keyword evidence="1" id="KW-0004">4Fe-4S</keyword>
<dbReference type="Pfam" id="PF03460">
    <property type="entry name" value="NIR_SIR_ferr"/>
    <property type="match status" value="1"/>
</dbReference>
<dbReference type="PATRIC" id="fig|1439726.3.peg.2987"/>
<keyword evidence="5" id="KW-0408">Iron</keyword>
<sequence length="428" mass="43345">MSAGLPVLPSRVKGWCPGALRPMMSGDGLVLRLRATGGRYDAATFAALAELSLRHGNGLADLSARANLQLRGITEDALPALHAALADLGLLDDDPDAEAVRNVIAPPLAGHDPAAILDGHALVTALDAGLRAARDLHALPGKFGFLVDDGGRLSLEAVLADIRLEGLMTPDGPRVRIALATDCRTAAPVALVPEGEAVSTALALARAFLALRGTVTPAPRRMAGLVKALGAARIAAAAGLDTPDMPPAPPRAASPHLGLCDGFLGVGAPFGRLEARHLALIARHAPGGLRLTPWRSLVLPGADPAALKAFAAAGLIVAADDDRLAVEACPGAPACSSGEIETRTAAARLAPLAARLAGSEAGPALHISGCVKGCAHPEPSALTLVGRGGAFDLVTDGTAGDLPSRRGLAIDEVETLLAVLAGRPEDPR</sequence>
<dbReference type="NCBIfam" id="TIGR02435">
    <property type="entry name" value="CobG"/>
    <property type="match status" value="1"/>
</dbReference>
<evidence type="ECO:0000256" key="3">
    <source>
        <dbReference type="ARBA" id="ARBA00022723"/>
    </source>
</evidence>
<dbReference type="SUPFAM" id="SSF55124">
    <property type="entry name" value="Nitrite/Sulfite reductase N-terminal domain-like"/>
    <property type="match status" value="2"/>
</dbReference>
<dbReference type="EMBL" id="MCRJ01000071">
    <property type="protein sequence ID" value="ODN69846.1"/>
    <property type="molecule type" value="Genomic_DNA"/>
</dbReference>
<dbReference type="Gene3D" id="3.90.480.10">
    <property type="entry name" value="Sulfite Reductase Hemoprotein,Domain 2"/>
    <property type="match status" value="1"/>
</dbReference>
<dbReference type="GO" id="GO:0046872">
    <property type="term" value="F:metal ion binding"/>
    <property type="evidence" value="ECO:0007669"/>
    <property type="project" value="UniProtKB-KW"/>
</dbReference>
<feature type="domain" description="Nitrite/Sulfite reductase ferredoxin-like" evidence="7">
    <location>
        <begin position="22"/>
        <end position="87"/>
    </location>
</feature>
<dbReference type="Proteomes" id="UP000094622">
    <property type="component" value="Unassembled WGS sequence"/>
</dbReference>
<name>A0A1E3H223_9HYPH</name>
<organism evidence="8 9">
    <name type="scientific">Methylobrevis pamukkalensis</name>
    <dbReference type="NCBI Taxonomy" id="1439726"/>
    <lineage>
        <taxon>Bacteria</taxon>
        <taxon>Pseudomonadati</taxon>
        <taxon>Pseudomonadota</taxon>
        <taxon>Alphaproteobacteria</taxon>
        <taxon>Hyphomicrobiales</taxon>
        <taxon>Pleomorphomonadaceae</taxon>
        <taxon>Methylobrevis</taxon>
    </lineage>
</organism>
<dbReference type="SUPFAM" id="SSF56014">
    <property type="entry name" value="Nitrite and sulphite reductase 4Fe-4S domain-like"/>
    <property type="match status" value="2"/>
</dbReference>
<accession>A0A1E3H223</accession>
<evidence type="ECO:0000313" key="9">
    <source>
        <dbReference type="Proteomes" id="UP000094622"/>
    </source>
</evidence>
<comment type="caution">
    <text evidence="8">The sequence shown here is derived from an EMBL/GenBank/DDBJ whole genome shotgun (WGS) entry which is preliminary data.</text>
</comment>
<protein>
    <submittedName>
        <fullName evidence="8">Sulfite reductase [ferredoxin]</fullName>
        <ecNumber evidence="8">1.8.7.1</ecNumber>
    </submittedName>
</protein>
<dbReference type="PANTHER" id="PTHR32439:SF9">
    <property type="entry name" value="BLR3264 PROTEIN"/>
    <property type="match status" value="1"/>
</dbReference>